<keyword evidence="2" id="KW-1185">Reference proteome</keyword>
<dbReference type="EMBL" id="JAFVMH010000001">
    <property type="protein sequence ID" value="MBO1323639.1"/>
    <property type="molecule type" value="Genomic_DNA"/>
</dbReference>
<evidence type="ECO:0000313" key="1">
    <source>
        <dbReference type="EMBL" id="MBO1323639.1"/>
    </source>
</evidence>
<dbReference type="AlphaFoldDB" id="A0A939HL57"/>
<organism evidence="1 2">
    <name type="scientific">Acetobacter garciniae</name>
    <dbReference type="NCBI Taxonomy" id="2817435"/>
    <lineage>
        <taxon>Bacteria</taxon>
        <taxon>Pseudomonadati</taxon>
        <taxon>Pseudomonadota</taxon>
        <taxon>Alphaproteobacteria</taxon>
        <taxon>Acetobacterales</taxon>
        <taxon>Acetobacteraceae</taxon>
        <taxon>Acetobacter</taxon>
    </lineage>
</organism>
<gene>
    <name evidence="1" type="ORF">J2D77_00520</name>
</gene>
<comment type="caution">
    <text evidence="1">The sequence shown here is derived from an EMBL/GenBank/DDBJ whole genome shotgun (WGS) entry which is preliminary data.</text>
</comment>
<reference evidence="1" key="1">
    <citation type="submission" date="2021-03" db="EMBL/GenBank/DDBJ databases">
        <title>The complete genome sequence of Acetobacter sp. TBRC 12339.</title>
        <authorList>
            <person name="Charoenyingcharoen P."/>
            <person name="Yukphan P."/>
        </authorList>
    </citation>
    <scope>NUCLEOTIDE SEQUENCE</scope>
    <source>
        <strain evidence="1">TBRC 12339</strain>
    </source>
</reference>
<protein>
    <submittedName>
        <fullName evidence="1">Uncharacterized protein</fullName>
    </submittedName>
</protein>
<accession>A0A939HL57</accession>
<evidence type="ECO:0000313" key="2">
    <source>
        <dbReference type="Proteomes" id="UP000664073"/>
    </source>
</evidence>
<sequence>MVQVSVVCLVLAFCLLYWLQRLAPALTAPLWRGGARLLPAGAWREQCEQRGRLPVKSGCGQCNGCDRTGGGCH</sequence>
<dbReference type="RefSeq" id="WP_207844061.1">
    <property type="nucleotide sequence ID" value="NZ_JAFVMH010000001.1"/>
</dbReference>
<dbReference type="Proteomes" id="UP000664073">
    <property type="component" value="Unassembled WGS sequence"/>
</dbReference>
<proteinExistence type="predicted"/>
<name>A0A939HL57_9PROT</name>